<keyword evidence="3" id="KW-1185">Reference proteome</keyword>
<proteinExistence type="predicted"/>
<gene>
    <name evidence="2" type="ORF">Golax_005118</name>
</gene>
<comment type="caution">
    <text evidence="2">The sequence shown here is derived from an EMBL/GenBank/DDBJ whole genome shotgun (WGS) entry which is preliminary data.</text>
</comment>
<name>A0A7J9A139_9ROSI</name>
<dbReference type="EMBL" id="JABEZV010000008">
    <property type="protein sequence ID" value="MBA0717284.1"/>
    <property type="molecule type" value="Genomic_DNA"/>
</dbReference>
<evidence type="ECO:0000313" key="3">
    <source>
        <dbReference type="Proteomes" id="UP000593574"/>
    </source>
</evidence>
<organism evidence="2 3">
    <name type="scientific">Gossypium laxum</name>
    <dbReference type="NCBI Taxonomy" id="34288"/>
    <lineage>
        <taxon>Eukaryota</taxon>
        <taxon>Viridiplantae</taxon>
        <taxon>Streptophyta</taxon>
        <taxon>Embryophyta</taxon>
        <taxon>Tracheophyta</taxon>
        <taxon>Spermatophyta</taxon>
        <taxon>Magnoliopsida</taxon>
        <taxon>eudicotyledons</taxon>
        <taxon>Gunneridae</taxon>
        <taxon>Pentapetalae</taxon>
        <taxon>rosids</taxon>
        <taxon>malvids</taxon>
        <taxon>Malvales</taxon>
        <taxon>Malvaceae</taxon>
        <taxon>Malvoideae</taxon>
        <taxon>Gossypium</taxon>
    </lineage>
</organism>
<accession>A0A7J9A139</accession>
<protein>
    <submittedName>
        <fullName evidence="2">Uncharacterized protein</fullName>
    </submittedName>
</protein>
<dbReference type="AlphaFoldDB" id="A0A7J9A139"/>
<evidence type="ECO:0000256" key="1">
    <source>
        <dbReference type="SAM" id="MobiDB-lite"/>
    </source>
</evidence>
<reference evidence="2 3" key="1">
    <citation type="journal article" date="2019" name="Genome Biol. Evol.">
        <title>Insights into the evolution of the New World diploid cottons (Gossypium, subgenus Houzingenia) based on genome sequencing.</title>
        <authorList>
            <person name="Grover C.E."/>
            <person name="Arick M.A. 2nd"/>
            <person name="Thrash A."/>
            <person name="Conover J.L."/>
            <person name="Sanders W.S."/>
            <person name="Peterson D.G."/>
            <person name="Frelichowski J.E."/>
            <person name="Scheffler J.A."/>
            <person name="Scheffler B.E."/>
            <person name="Wendel J.F."/>
        </authorList>
    </citation>
    <scope>NUCLEOTIDE SEQUENCE [LARGE SCALE GENOMIC DNA]</scope>
    <source>
        <strain evidence="2">4</strain>
        <tissue evidence="2">Leaf</tissue>
    </source>
</reference>
<evidence type="ECO:0000313" key="2">
    <source>
        <dbReference type="EMBL" id="MBA0717284.1"/>
    </source>
</evidence>
<feature type="region of interest" description="Disordered" evidence="1">
    <location>
        <begin position="15"/>
        <end position="35"/>
    </location>
</feature>
<feature type="compositionally biased region" description="Basic and acidic residues" evidence="1">
    <location>
        <begin position="15"/>
        <end position="27"/>
    </location>
</feature>
<sequence length="194" mass="21795">MLVERRTKCTSRELNKLGKSGFEEKSSRSSQVRKPKFKSSLKGQLFVEHTNGLEPTIKFLTKAKAVNDQGTRPSNALNGADIFHSIPIDFQNDNFLHFNPTSEEVMEVDVAVNEGILDAKNHMAVVFKENTHLNLSREAVGDSNRFKASRSSRVSFAESMKMVADLISSELDGQVIKNLPKEERERLDNVVTSR</sequence>
<dbReference type="Proteomes" id="UP000593574">
    <property type="component" value="Unassembled WGS sequence"/>
</dbReference>